<dbReference type="EMBL" id="JBHSAP010000009">
    <property type="protein sequence ID" value="MFC4077169.1"/>
    <property type="molecule type" value="Genomic_DNA"/>
</dbReference>
<dbReference type="Proteomes" id="UP001595843">
    <property type="component" value="Unassembled WGS sequence"/>
</dbReference>
<comment type="caution">
    <text evidence="1">The sequence shown here is derived from an EMBL/GenBank/DDBJ whole genome shotgun (WGS) entry which is preliminary data.</text>
</comment>
<keyword evidence="2" id="KW-1185">Reference proteome</keyword>
<sequence>MAIPSYERVHDERLRVDRPVLYVEYESLSEGEQQEFELLCQEICAQIPPRIKAFEEIYMDRFEALHQAENDEAFYHLLEEMNDISSRIADLNVLFLHIEGNFIAASIHS</sequence>
<evidence type="ECO:0000313" key="2">
    <source>
        <dbReference type="Proteomes" id="UP001595843"/>
    </source>
</evidence>
<gene>
    <name evidence="1" type="ORF">ACFOUO_10115</name>
</gene>
<evidence type="ECO:0000313" key="1">
    <source>
        <dbReference type="EMBL" id="MFC4077169.1"/>
    </source>
</evidence>
<organism evidence="1 2">
    <name type="scientific">Salinithrix halophila</name>
    <dbReference type="NCBI Taxonomy" id="1485204"/>
    <lineage>
        <taxon>Bacteria</taxon>
        <taxon>Bacillati</taxon>
        <taxon>Bacillota</taxon>
        <taxon>Bacilli</taxon>
        <taxon>Bacillales</taxon>
        <taxon>Thermoactinomycetaceae</taxon>
        <taxon>Salinithrix</taxon>
    </lineage>
</organism>
<name>A0ABV8JIJ4_9BACL</name>
<dbReference type="RefSeq" id="WP_380704750.1">
    <property type="nucleotide sequence ID" value="NZ_JBHSAP010000009.1"/>
</dbReference>
<protein>
    <submittedName>
        <fullName evidence="1">Uncharacterized protein</fullName>
    </submittedName>
</protein>
<reference evidence="2" key="1">
    <citation type="journal article" date="2019" name="Int. J. Syst. Evol. Microbiol.">
        <title>The Global Catalogue of Microorganisms (GCM) 10K type strain sequencing project: providing services to taxonomists for standard genome sequencing and annotation.</title>
        <authorList>
            <consortium name="The Broad Institute Genomics Platform"/>
            <consortium name="The Broad Institute Genome Sequencing Center for Infectious Disease"/>
            <person name="Wu L."/>
            <person name="Ma J."/>
        </authorList>
    </citation>
    <scope>NUCLEOTIDE SEQUENCE [LARGE SCALE GENOMIC DNA]</scope>
    <source>
        <strain evidence="2">IBRC-M 10813</strain>
    </source>
</reference>
<proteinExistence type="predicted"/>
<accession>A0ABV8JIJ4</accession>